<name>A0A1F4UXB2_UNCKA</name>
<proteinExistence type="predicted"/>
<evidence type="ECO:0008006" key="4">
    <source>
        <dbReference type="Google" id="ProtNLM"/>
    </source>
</evidence>
<dbReference type="Proteomes" id="UP000177371">
    <property type="component" value="Unassembled WGS sequence"/>
</dbReference>
<dbReference type="SUPFAM" id="SSF53254">
    <property type="entry name" value="Phosphoglycerate mutase-like"/>
    <property type="match status" value="1"/>
</dbReference>
<accession>A0A1F4UXB2</accession>
<dbReference type="Pfam" id="PF00300">
    <property type="entry name" value="His_Phos_1"/>
    <property type="match status" value="1"/>
</dbReference>
<comment type="caution">
    <text evidence="2">The sequence shown here is derived from an EMBL/GenBank/DDBJ whole genome shotgun (WGS) entry which is preliminary data.</text>
</comment>
<evidence type="ECO:0000256" key="1">
    <source>
        <dbReference type="SAM" id="MobiDB-lite"/>
    </source>
</evidence>
<evidence type="ECO:0000313" key="3">
    <source>
        <dbReference type="Proteomes" id="UP000177371"/>
    </source>
</evidence>
<evidence type="ECO:0000313" key="2">
    <source>
        <dbReference type="EMBL" id="OGC49490.1"/>
    </source>
</evidence>
<gene>
    <name evidence="2" type="ORF">A2W32_00630</name>
</gene>
<dbReference type="SMART" id="SM00855">
    <property type="entry name" value="PGAM"/>
    <property type="match status" value="1"/>
</dbReference>
<dbReference type="InterPro" id="IPR029033">
    <property type="entry name" value="His_PPase_superfam"/>
</dbReference>
<dbReference type="AlphaFoldDB" id="A0A1F4UXB2"/>
<sequence>MKIEGSVTFLRHGETEYEGTGSDLTEGGEKMVKQAVEEIISGIEHPENEVVLVWESPTARTHYTAQLLKDMLEERHIDVLKPDETSAVQTLRDLDRTYAGLISPYGGMETLNEDEKRRRALNRTSELLVEASRHPGTYPKPPFEYVPIEAEEKPAEGQSGDAAQSKSSKRVVAHRRTVPSGSAPTGYIRAGEVGADTISLEELNPEGPKVYESPGNILERTVRAVEYATRVMESVKLDEGKRLRIVMVTHLGPIREVLTAMGFDAGEDKGAPSRNETGEKIPLAAHFNIDVEPEDKDTAVFKATFNGVTRTVIFDRKNRKFQQAPDTEPTRPVDDIVVGGI</sequence>
<feature type="region of interest" description="Disordered" evidence="1">
    <location>
        <begin position="152"/>
        <end position="188"/>
    </location>
</feature>
<dbReference type="EMBL" id="MEUT01000050">
    <property type="protein sequence ID" value="OGC49490.1"/>
    <property type="molecule type" value="Genomic_DNA"/>
</dbReference>
<dbReference type="Gene3D" id="3.40.50.1240">
    <property type="entry name" value="Phosphoglycerate mutase-like"/>
    <property type="match status" value="1"/>
</dbReference>
<organism evidence="2 3">
    <name type="scientific">candidate division WWE3 bacterium RBG_16_37_10</name>
    <dbReference type="NCBI Taxonomy" id="1802610"/>
    <lineage>
        <taxon>Bacteria</taxon>
        <taxon>Katanobacteria</taxon>
    </lineage>
</organism>
<dbReference type="STRING" id="1802610.A2W32_00630"/>
<reference evidence="2 3" key="1">
    <citation type="journal article" date="2016" name="Nat. Commun.">
        <title>Thousands of microbial genomes shed light on interconnected biogeochemical processes in an aquifer system.</title>
        <authorList>
            <person name="Anantharaman K."/>
            <person name="Brown C.T."/>
            <person name="Hug L.A."/>
            <person name="Sharon I."/>
            <person name="Castelle C.J."/>
            <person name="Probst A.J."/>
            <person name="Thomas B.C."/>
            <person name="Singh A."/>
            <person name="Wilkins M.J."/>
            <person name="Karaoz U."/>
            <person name="Brodie E.L."/>
            <person name="Williams K.H."/>
            <person name="Hubbard S.S."/>
            <person name="Banfield J.F."/>
        </authorList>
    </citation>
    <scope>NUCLEOTIDE SEQUENCE [LARGE SCALE GENOMIC DNA]</scope>
</reference>
<feature type="compositionally biased region" description="Basic residues" evidence="1">
    <location>
        <begin position="167"/>
        <end position="177"/>
    </location>
</feature>
<dbReference type="InterPro" id="IPR013078">
    <property type="entry name" value="His_Pase_superF_clade-1"/>
</dbReference>
<protein>
    <recommendedName>
        <fullName evidence="4">Phosphoglycerate mutase</fullName>
    </recommendedName>
</protein>